<sequence length="27" mass="3105">MYLSIAYKRTLEVSLSPTLRSVFICNV</sequence>
<organism evidence="1">
    <name type="scientific">Anguilla anguilla</name>
    <name type="common">European freshwater eel</name>
    <name type="synonym">Muraena anguilla</name>
    <dbReference type="NCBI Taxonomy" id="7936"/>
    <lineage>
        <taxon>Eukaryota</taxon>
        <taxon>Metazoa</taxon>
        <taxon>Chordata</taxon>
        <taxon>Craniata</taxon>
        <taxon>Vertebrata</taxon>
        <taxon>Euteleostomi</taxon>
        <taxon>Actinopterygii</taxon>
        <taxon>Neopterygii</taxon>
        <taxon>Teleostei</taxon>
        <taxon>Anguilliformes</taxon>
        <taxon>Anguillidae</taxon>
        <taxon>Anguilla</taxon>
    </lineage>
</organism>
<dbReference type="EMBL" id="GBXM01077983">
    <property type="protein sequence ID" value="JAH30594.1"/>
    <property type="molecule type" value="Transcribed_RNA"/>
</dbReference>
<protein>
    <submittedName>
        <fullName evidence="1">Uncharacterized protein</fullName>
    </submittedName>
</protein>
<reference evidence="1" key="2">
    <citation type="journal article" date="2015" name="Fish Shellfish Immunol.">
        <title>Early steps in the European eel (Anguilla anguilla)-Vibrio vulnificus interaction in the gills: Role of the RtxA13 toxin.</title>
        <authorList>
            <person name="Callol A."/>
            <person name="Pajuelo D."/>
            <person name="Ebbesson L."/>
            <person name="Teles M."/>
            <person name="MacKenzie S."/>
            <person name="Amaro C."/>
        </authorList>
    </citation>
    <scope>NUCLEOTIDE SEQUENCE</scope>
</reference>
<reference evidence="1" key="1">
    <citation type="submission" date="2014-11" db="EMBL/GenBank/DDBJ databases">
        <authorList>
            <person name="Amaro Gonzalez C."/>
        </authorList>
    </citation>
    <scope>NUCLEOTIDE SEQUENCE</scope>
</reference>
<evidence type="ECO:0000313" key="1">
    <source>
        <dbReference type="EMBL" id="JAH30594.1"/>
    </source>
</evidence>
<dbReference type="AlphaFoldDB" id="A0A0E9RNB9"/>
<proteinExistence type="predicted"/>
<name>A0A0E9RNB9_ANGAN</name>
<accession>A0A0E9RNB9</accession>